<proteinExistence type="predicted"/>
<dbReference type="Proteomes" id="UP000579281">
    <property type="component" value="Unassembled WGS sequence"/>
</dbReference>
<keyword evidence="1" id="KW-0433">Leucine-rich repeat</keyword>
<evidence type="ECO:0000256" key="1">
    <source>
        <dbReference type="ARBA" id="ARBA00022614"/>
    </source>
</evidence>
<organism evidence="3 4">
    <name type="scientific">Anaerosolibacter carboniphilus</name>
    <dbReference type="NCBI Taxonomy" id="1417629"/>
    <lineage>
        <taxon>Bacteria</taxon>
        <taxon>Bacillati</taxon>
        <taxon>Bacillota</taxon>
        <taxon>Clostridia</taxon>
        <taxon>Peptostreptococcales</taxon>
        <taxon>Thermotaleaceae</taxon>
        <taxon>Anaerosolibacter</taxon>
    </lineage>
</organism>
<evidence type="ECO:0000313" key="4">
    <source>
        <dbReference type="Proteomes" id="UP000579281"/>
    </source>
</evidence>
<dbReference type="Pfam" id="PF12799">
    <property type="entry name" value="LRR_4"/>
    <property type="match status" value="1"/>
</dbReference>
<reference evidence="3 4" key="1">
    <citation type="submission" date="2020-08" db="EMBL/GenBank/DDBJ databases">
        <title>Genomic Encyclopedia of Type Strains, Phase IV (KMG-IV): sequencing the most valuable type-strain genomes for metagenomic binning, comparative biology and taxonomic classification.</title>
        <authorList>
            <person name="Goeker M."/>
        </authorList>
    </citation>
    <scope>NUCLEOTIDE SEQUENCE [LARGE SCALE GENOMIC DNA]</scope>
    <source>
        <strain evidence="3 4">DSM 103526</strain>
    </source>
</reference>
<name>A0A841KW87_9FIRM</name>
<comment type="caution">
    <text evidence="3">The sequence shown here is derived from an EMBL/GenBank/DDBJ whole genome shotgun (WGS) entry which is preliminary data.</text>
</comment>
<dbReference type="InterPro" id="IPR050836">
    <property type="entry name" value="SDS22/Internalin_LRR"/>
</dbReference>
<dbReference type="AlphaFoldDB" id="A0A841KW87"/>
<dbReference type="PANTHER" id="PTHR46652">
    <property type="entry name" value="LEUCINE-RICH REPEAT AND IQ DOMAIN-CONTAINING PROTEIN 1-RELATED"/>
    <property type="match status" value="1"/>
</dbReference>
<dbReference type="Gene3D" id="3.80.10.10">
    <property type="entry name" value="Ribonuclease Inhibitor"/>
    <property type="match status" value="1"/>
</dbReference>
<dbReference type="PANTHER" id="PTHR46652:SF3">
    <property type="entry name" value="LEUCINE-RICH REPEAT-CONTAINING PROTEIN 9"/>
    <property type="match status" value="1"/>
</dbReference>
<evidence type="ECO:0000256" key="2">
    <source>
        <dbReference type="ARBA" id="ARBA00022737"/>
    </source>
</evidence>
<dbReference type="InterPro" id="IPR001611">
    <property type="entry name" value="Leu-rich_rpt"/>
</dbReference>
<dbReference type="PROSITE" id="PS51450">
    <property type="entry name" value="LRR"/>
    <property type="match status" value="2"/>
</dbReference>
<keyword evidence="2" id="KW-0677">Repeat</keyword>
<dbReference type="EMBL" id="JACHEN010000002">
    <property type="protein sequence ID" value="MBB6214449.1"/>
    <property type="molecule type" value="Genomic_DNA"/>
</dbReference>
<evidence type="ECO:0000313" key="3">
    <source>
        <dbReference type="EMBL" id="MBB6214449.1"/>
    </source>
</evidence>
<dbReference type="RefSeq" id="WP_184307892.1">
    <property type="nucleotide sequence ID" value="NZ_JACHEN010000002.1"/>
</dbReference>
<keyword evidence="4" id="KW-1185">Reference proteome</keyword>
<gene>
    <name evidence="3" type="ORF">HNQ80_000529</name>
</gene>
<dbReference type="InterPro" id="IPR025875">
    <property type="entry name" value="Leu-rich_rpt_4"/>
</dbReference>
<dbReference type="InterPro" id="IPR032675">
    <property type="entry name" value="LRR_dom_sf"/>
</dbReference>
<dbReference type="SUPFAM" id="SSF52058">
    <property type="entry name" value="L domain-like"/>
    <property type="match status" value="1"/>
</dbReference>
<sequence length="360" mass="41265">MKRKFIIALLTVIALTTGLVSVELKKSIDQKRELLEIAAQDMNIEPKSTDEDILTSVTMIHISYQDLHGKTLNLNNLHMFKNLESIYLDGLIVSNVSALENMKGLKELHISNMNLDQFDSIQLPHLKNLQILDCKFSNLYFIKQMSELEGLSITKNKDDKASVVCDIEDLINNEKLEVIYLTNIKIANINLLSSMEQITSLGLLSCDVKDFSFLDKLNKLESLELKDDNLKNIEGIGKLYNLKYLNIENNYITDIHEVSNLKNLVEVYLGNNTITDISPLKDLEHIQTLRLNDTNVMDVSVILDLPKIQILDIRNTKVKNLDYLMNYPKSLELYLNLNNIEKVDKLKENKNLYLSEDYIG</sequence>
<protein>
    <submittedName>
        <fullName evidence="3">Leucine-rich repeat (LRR) protein</fullName>
    </submittedName>
</protein>
<accession>A0A841KW87</accession>